<sequence>MTTSPAKPAPAKRALRGADVDRLVTGEGVLIEVPPTSVASLVIAAIIDYVVIFGVYIGSILALSRVASSMSAAQSAVVTIVLTVSAFLVVPVGIEVWSRGRSLGKLVMKLRVVRDDGGPISFRHAFVRGLIAIVEIWTLNGIPAVICAMISTRAKRIGDLAAGTYVVREETAMKLAPAPWMPPALIPWATGADMAALPDGLAMQIRQYLLRTGSLSPAAHEQIGRDMLGRVLPLVAPPPPREAPVDAVLAAVLGERRRRDRERLQREAALRNRLLS</sequence>
<evidence type="ECO:0000313" key="8">
    <source>
        <dbReference type="Proteomes" id="UP000256253"/>
    </source>
</evidence>
<feature type="transmembrane region" description="Helical" evidence="5">
    <location>
        <begin position="38"/>
        <end position="63"/>
    </location>
</feature>
<dbReference type="Pfam" id="PF06271">
    <property type="entry name" value="RDD"/>
    <property type="match status" value="1"/>
</dbReference>
<dbReference type="PANTHER" id="PTHR38480:SF1">
    <property type="entry name" value="SLR0254 PROTEIN"/>
    <property type="match status" value="1"/>
</dbReference>
<evidence type="ECO:0000256" key="1">
    <source>
        <dbReference type="ARBA" id="ARBA00004141"/>
    </source>
</evidence>
<dbReference type="Proteomes" id="UP000256253">
    <property type="component" value="Unassembled WGS sequence"/>
</dbReference>
<keyword evidence="2 5" id="KW-0812">Transmembrane</keyword>
<feature type="transmembrane region" description="Helical" evidence="5">
    <location>
        <begin position="125"/>
        <end position="150"/>
    </location>
</feature>
<dbReference type="InterPro" id="IPR010432">
    <property type="entry name" value="RDD"/>
</dbReference>
<dbReference type="RefSeq" id="WP_115922404.1">
    <property type="nucleotide sequence ID" value="NZ_QTUA01000001.1"/>
</dbReference>
<feature type="domain" description="RDD" evidence="6">
    <location>
        <begin position="43"/>
        <end position="163"/>
    </location>
</feature>
<protein>
    <submittedName>
        <fullName evidence="7">Putative RDD family membrane protein YckC</fullName>
    </submittedName>
</protein>
<keyword evidence="3 5" id="KW-1133">Transmembrane helix</keyword>
<dbReference type="EMBL" id="QTUA01000001">
    <property type="protein sequence ID" value="REF30404.1"/>
    <property type="molecule type" value="Genomic_DNA"/>
</dbReference>
<gene>
    <name evidence="7" type="ORF">DFJ65_1410</name>
</gene>
<dbReference type="OrthoDB" id="9787732at2"/>
<evidence type="ECO:0000256" key="3">
    <source>
        <dbReference type="ARBA" id="ARBA00022989"/>
    </source>
</evidence>
<keyword evidence="8" id="KW-1185">Reference proteome</keyword>
<reference evidence="7 8" key="1">
    <citation type="submission" date="2018-08" db="EMBL/GenBank/DDBJ databases">
        <title>Sequencing the genomes of 1000 actinobacteria strains.</title>
        <authorList>
            <person name="Klenk H.-P."/>
        </authorList>
    </citation>
    <scope>NUCLEOTIDE SEQUENCE [LARGE SCALE GENOMIC DNA]</scope>
    <source>
        <strain evidence="7 8">DSM 22967</strain>
    </source>
</reference>
<keyword evidence="4 5" id="KW-0472">Membrane</keyword>
<evidence type="ECO:0000256" key="2">
    <source>
        <dbReference type="ARBA" id="ARBA00022692"/>
    </source>
</evidence>
<feature type="transmembrane region" description="Helical" evidence="5">
    <location>
        <begin position="75"/>
        <end position="94"/>
    </location>
</feature>
<evidence type="ECO:0000256" key="4">
    <source>
        <dbReference type="ARBA" id="ARBA00023136"/>
    </source>
</evidence>
<dbReference type="GO" id="GO:0016020">
    <property type="term" value="C:membrane"/>
    <property type="evidence" value="ECO:0007669"/>
    <property type="project" value="UniProtKB-SubCell"/>
</dbReference>
<evidence type="ECO:0000256" key="5">
    <source>
        <dbReference type="SAM" id="Phobius"/>
    </source>
</evidence>
<dbReference type="PANTHER" id="PTHR38480">
    <property type="entry name" value="SLR0254 PROTEIN"/>
    <property type="match status" value="1"/>
</dbReference>
<comment type="subcellular location">
    <subcellularLocation>
        <location evidence="1">Membrane</location>
        <topology evidence="1">Multi-pass membrane protein</topology>
    </subcellularLocation>
</comment>
<proteinExistence type="predicted"/>
<name>A0A3D9UWP2_9MICO</name>
<organism evidence="7 8">
    <name type="scientific">Calidifontibacter indicus</name>
    <dbReference type="NCBI Taxonomy" id="419650"/>
    <lineage>
        <taxon>Bacteria</taxon>
        <taxon>Bacillati</taxon>
        <taxon>Actinomycetota</taxon>
        <taxon>Actinomycetes</taxon>
        <taxon>Micrococcales</taxon>
        <taxon>Dermacoccaceae</taxon>
        <taxon>Calidifontibacter</taxon>
    </lineage>
</organism>
<dbReference type="AlphaFoldDB" id="A0A3D9UWP2"/>
<evidence type="ECO:0000259" key="6">
    <source>
        <dbReference type="Pfam" id="PF06271"/>
    </source>
</evidence>
<accession>A0A3D9UWP2</accession>
<comment type="caution">
    <text evidence="7">The sequence shown here is derived from an EMBL/GenBank/DDBJ whole genome shotgun (WGS) entry which is preliminary data.</text>
</comment>
<evidence type="ECO:0000313" key="7">
    <source>
        <dbReference type="EMBL" id="REF30404.1"/>
    </source>
</evidence>